<sequence length="160" mass="18036">MSNRSLCVAPWLMAKVATTTKTHVCLTTSCKREIKKTYLSPDPRNIGQDSSFPKWRSRAPETLSMARQKNSEIDAQLRALGAPTGAINGVYNEWEGLPFVEVVPGFLVLQQDLNDVILPAESREPINYDLEEFYLNVSGNRAWRWRIEDGRFIASTGTCD</sequence>
<reference evidence="1 2" key="1">
    <citation type="submission" date="2016-03" db="EMBL/GenBank/DDBJ databases">
        <authorList>
            <consortium name="Pathogen Informatics"/>
        </authorList>
    </citation>
    <scope>NUCLEOTIDE SEQUENCE [LARGE SCALE GENOMIC DNA]</scope>
    <source>
        <strain evidence="2">e1527</strain>
    </source>
</reference>
<gene>
    <name evidence="1" type="ORF">SAMEA2273372_03222</name>
</gene>
<accession>A0A822X120</accession>
<proteinExistence type="predicted"/>
<name>A0A822X120_9ENTR</name>
<organism evidence="1 2">
    <name type="scientific">Enterobacter bugandensis</name>
    <dbReference type="NCBI Taxonomy" id="881260"/>
    <lineage>
        <taxon>Bacteria</taxon>
        <taxon>Pseudomonadati</taxon>
        <taxon>Pseudomonadota</taxon>
        <taxon>Gammaproteobacteria</taxon>
        <taxon>Enterobacterales</taxon>
        <taxon>Enterobacteriaceae</taxon>
        <taxon>Enterobacter</taxon>
    </lineage>
</organism>
<dbReference type="Proteomes" id="UP000076063">
    <property type="component" value="Unassembled WGS sequence"/>
</dbReference>
<dbReference type="EMBL" id="FJZI01000007">
    <property type="protein sequence ID" value="CZX80643.1"/>
    <property type="molecule type" value="Genomic_DNA"/>
</dbReference>
<evidence type="ECO:0000313" key="1">
    <source>
        <dbReference type="EMBL" id="CZX80643.1"/>
    </source>
</evidence>
<protein>
    <submittedName>
        <fullName evidence="1">Uncharacterized protein</fullName>
    </submittedName>
</protein>
<dbReference type="AlphaFoldDB" id="A0A822X120"/>
<evidence type="ECO:0000313" key="2">
    <source>
        <dbReference type="Proteomes" id="UP000076063"/>
    </source>
</evidence>
<comment type="caution">
    <text evidence="1">The sequence shown here is derived from an EMBL/GenBank/DDBJ whole genome shotgun (WGS) entry which is preliminary data.</text>
</comment>